<dbReference type="Proteomes" id="UP000831880">
    <property type="component" value="Chromosome"/>
</dbReference>
<evidence type="ECO:0000256" key="2">
    <source>
        <dbReference type="SAM" id="SignalP"/>
    </source>
</evidence>
<feature type="chain" id="PRO_5045935872" description="Lipoprotein" evidence="2">
    <location>
        <begin position="22"/>
        <end position="166"/>
    </location>
</feature>
<evidence type="ECO:0000256" key="1">
    <source>
        <dbReference type="SAM" id="MobiDB-lite"/>
    </source>
</evidence>
<keyword evidence="4" id="KW-1185">Reference proteome</keyword>
<feature type="compositionally biased region" description="Polar residues" evidence="1">
    <location>
        <begin position="75"/>
        <end position="84"/>
    </location>
</feature>
<proteinExistence type="predicted"/>
<feature type="signal peptide" evidence="2">
    <location>
        <begin position="1"/>
        <end position="21"/>
    </location>
</feature>
<dbReference type="RefSeq" id="WP_244751143.1">
    <property type="nucleotide sequence ID" value="NZ_CP095074.1"/>
</dbReference>
<evidence type="ECO:0008006" key="5">
    <source>
        <dbReference type="Google" id="ProtNLM"/>
    </source>
</evidence>
<dbReference type="EMBL" id="CP095074">
    <property type="protein sequence ID" value="UOQ91531.1"/>
    <property type="molecule type" value="Genomic_DNA"/>
</dbReference>
<organism evidence="3 4">
    <name type="scientific">Halobacillus shinanisalinarum</name>
    <dbReference type="NCBI Taxonomy" id="2932258"/>
    <lineage>
        <taxon>Bacteria</taxon>
        <taxon>Bacillati</taxon>
        <taxon>Bacillota</taxon>
        <taxon>Bacilli</taxon>
        <taxon>Bacillales</taxon>
        <taxon>Bacillaceae</taxon>
        <taxon>Halobacillus</taxon>
    </lineage>
</organism>
<dbReference type="PROSITE" id="PS51257">
    <property type="entry name" value="PROKAR_LIPOPROTEIN"/>
    <property type="match status" value="1"/>
</dbReference>
<reference evidence="3 4" key="1">
    <citation type="submission" date="2022-04" db="EMBL/GenBank/DDBJ databases">
        <title>Halobacillus sp. isolated from saltern.</title>
        <authorList>
            <person name="Won M."/>
            <person name="Lee C.-M."/>
            <person name="Woen H.-Y."/>
            <person name="Kwon S.-W."/>
        </authorList>
    </citation>
    <scope>NUCLEOTIDE SEQUENCE [LARGE SCALE GENOMIC DNA]</scope>
    <source>
        <strain evidence="3 4">SSTM10-2</strain>
    </source>
</reference>
<evidence type="ECO:0000313" key="4">
    <source>
        <dbReference type="Proteomes" id="UP000831880"/>
    </source>
</evidence>
<gene>
    <name evidence="3" type="ORF">MUO14_13165</name>
</gene>
<feature type="region of interest" description="Disordered" evidence="1">
    <location>
        <begin position="20"/>
        <end position="101"/>
    </location>
</feature>
<keyword evidence="2" id="KW-0732">Signal</keyword>
<evidence type="ECO:0000313" key="3">
    <source>
        <dbReference type="EMBL" id="UOQ91531.1"/>
    </source>
</evidence>
<name>A0ABY4GUA6_9BACI</name>
<accession>A0ABY4GUA6</accession>
<feature type="compositionally biased region" description="Acidic residues" evidence="1">
    <location>
        <begin position="49"/>
        <end position="67"/>
    </location>
</feature>
<sequence>MKRYYVFSFILVLGLILGACGSPDNQDNTDAPDQTNQQNSESPSGNEESSVEPSEENGTDDEGEDTELAPGVDTVISSVEQLDSSLEDPEDVNPINEKGKTLEEDWDRIEKKVEESFPDQYKKIEESLYPLINEAKKDQPDIEKMKEWVQPTLESLNELKQNIMTQ</sequence>
<feature type="compositionally biased region" description="Polar residues" evidence="1">
    <location>
        <begin position="23"/>
        <end position="35"/>
    </location>
</feature>
<protein>
    <recommendedName>
        <fullName evidence="5">Lipoprotein</fullName>
    </recommendedName>
</protein>
<feature type="compositionally biased region" description="Low complexity" evidence="1">
    <location>
        <begin position="36"/>
        <end position="48"/>
    </location>
</feature>